<dbReference type="SUPFAM" id="SSF103473">
    <property type="entry name" value="MFS general substrate transporter"/>
    <property type="match status" value="1"/>
</dbReference>
<evidence type="ECO:0000256" key="3">
    <source>
        <dbReference type="ARBA" id="ARBA00022989"/>
    </source>
</evidence>
<dbReference type="InterPro" id="IPR056555">
    <property type="entry name" value="NFD4_C"/>
</dbReference>
<reference evidence="8 9" key="1">
    <citation type="submission" date="2024-06" db="EMBL/GenBank/DDBJ databases">
        <authorList>
            <person name="Kraege A."/>
            <person name="Thomma B."/>
        </authorList>
    </citation>
    <scope>NUCLEOTIDE SEQUENCE [LARGE SCALE GENOMIC DNA]</scope>
</reference>
<feature type="transmembrane region" description="Helical" evidence="5">
    <location>
        <begin position="448"/>
        <end position="468"/>
    </location>
</feature>
<dbReference type="Pfam" id="PF23262">
    <property type="entry name" value="NFD4_C"/>
    <property type="match status" value="1"/>
</dbReference>
<evidence type="ECO:0000313" key="8">
    <source>
        <dbReference type="EMBL" id="CAL5228367.1"/>
    </source>
</evidence>
<keyword evidence="2 5" id="KW-0812">Transmembrane</keyword>
<feature type="transmembrane region" description="Helical" evidence="5">
    <location>
        <begin position="124"/>
        <end position="141"/>
    </location>
</feature>
<dbReference type="InterPro" id="IPR036259">
    <property type="entry name" value="MFS_trans_sf"/>
</dbReference>
<sequence>MPRDDLVISNDTNVSERRGRYVNKWHTLTASILLQLSAGLGYCFSLYSSQIKEHFGYSQEEIQGIGSAANLGGYLSIVSGLLYDATSDHHRWGPRATLLVGAVLNTVGYLALWASAAGRINPSYWQVVIIAMVAPFAGTFWDTSALATCTRNFPAERGTIIGIVKACMGLSGAVYTSLYVGFLQPDTLGFLIFIAVVPTAVILIAACFVNFVPFTQAKEIPAHTGLRLTRTVQLLLALAAYLLVTAVLKSTLDLSKRTCCILAVGTLLIVSLVLLVPWNTGGLWAEPSEGQQEPLLEPRGSAGGLLAEMASEDALKADQERAEAGEEQALKGAAAVPIPELSPLQCLLSVNFWLLFISFCVGCGTGLVFLNNIAQLVSALGGGGSPAVYVSVFSVSSCAGRLLLGYGPEALQHKRGVPRPVFLILISALTALVSLACAFATLPALIPAAVFAGLAFGAHWSLIPALASELFGLRFFASNYCLLQLAPALGGFALATELAGALYDRQAAAQDNHTYCKGSLCFRQAFLVCTGLCLCATAASAALYMRSRALYRQRYCRVI</sequence>
<dbReference type="EMBL" id="CAXHTA020000018">
    <property type="protein sequence ID" value="CAL5228367.1"/>
    <property type="molecule type" value="Genomic_DNA"/>
</dbReference>
<feature type="transmembrane region" description="Helical" evidence="5">
    <location>
        <begin position="480"/>
        <end position="503"/>
    </location>
</feature>
<evidence type="ECO:0000256" key="4">
    <source>
        <dbReference type="ARBA" id="ARBA00023136"/>
    </source>
</evidence>
<organism evidence="8 9">
    <name type="scientific">Coccomyxa viridis</name>
    <dbReference type="NCBI Taxonomy" id="1274662"/>
    <lineage>
        <taxon>Eukaryota</taxon>
        <taxon>Viridiplantae</taxon>
        <taxon>Chlorophyta</taxon>
        <taxon>core chlorophytes</taxon>
        <taxon>Trebouxiophyceae</taxon>
        <taxon>Trebouxiophyceae incertae sedis</taxon>
        <taxon>Coccomyxaceae</taxon>
        <taxon>Coccomyxa</taxon>
    </lineage>
</organism>
<keyword evidence="4 5" id="KW-0472">Membrane</keyword>
<evidence type="ECO:0000313" key="9">
    <source>
        <dbReference type="Proteomes" id="UP001497392"/>
    </source>
</evidence>
<dbReference type="PANTHER" id="PTHR21576">
    <property type="entry name" value="UNCHARACTERIZED NODULIN-LIKE PROTEIN"/>
    <property type="match status" value="1"/>
</dbReference>
<protein>
    <submittedName>
        <fullName evidence="8">G11486 protein</fullName>
    </submittedName>
</protein>
<feature type="transmembrane region" description="Helical" evidence="5">
    <location>
        <begin position="25"/>
        <end position="47"/>
    </location>
</feature>
<dbReference type="Gene3D" id="1.20.1250.20">
    <property type="entry name" value="MFS general substrate transporter like domains"/>
    <property type="match status" value="2"/>
</dbReference>
<feature type="transmembrane region" description="Helical" evidence="5">
    <location>
        <begin position="421"/>
        <end position="442"/>
    </location>
</feature>
<comment type="caution">
    <text evidence="8">The sequence shown here is derived from an EMBL/GenBank/DDBJ whole genome shotgun (WGS) entry which is preliminary data.</text>
</comment>
<feature type="transmembrane region" description="Helical" evidence="5">
    <location>
        <begin position="161"/>
        <end position="183"/>
    </location>
</feature>
<feature type="transmembrane region" description="Helical" evidence="5">
    <location>
        <begin position="260"/>
        <end position="278"/>
    </location>
</feature>
<feature type="transmembrane region" description="Helical" evidence="5">
    <location>
        <begin position="231"/>
        <end position="248"/>
    </location>
</feature>
<evidence type="ECO:0000256" key="5">
    <source>
        <dbReference type="SAM" id="Phobius"/>
    </source>
</evidence>
<name>A0ABP1G982_9CHLO</name>
<evidence type="ECO:0000259" key="6">
    <source>
        <dbReference type="Pfam" id="PF06813"/>
    </source>
</evidence>
<feature type="domain" description="Nodulin-like" evidence="6">
    <location>
        <begin position="24"/>
        <end position="276"/>
    </location>
</feature>
<keyword evidence="9" id="KW-1185">Reference proteome</keyword>
<evidence type="ECO:0000259" key="7">
    <source>
        <dbReference type="Pfam" id="PF23262"/>
    </source>
</evidence>
<proteinExistence type="predicted"/>
<dbReference type="Proteomes" id="UP001497392">
    <property type="component" value="Unassembled WGS sequence"/>
</dbReference>
<keyword evidence="3 5" id="KW-1133">Transmembrane helix</keyword>
<dbReference type="PANTHER" id="PTHR21576:SF158">
    <property type="entry name" value="RIBOSOMAL RNA-PROCESSING PROTEIN 12-LIKE CONSERVED DOMAIN-CONTAINING PROTEIN"/>
    <property type="match status" value="1"/>
</dbReference>
<feature type="transmembrane region" description="Helical" evidence="5">
    <location>
        <begin position="190"/>
        <end position="211"/>
    </location>
</feature>
<gene>
    <name evidence="8" type="primary">g11486</name>
    <name evidence="8" type="ORF">VP750_LOCUS10273</name>
</gene>
<evidence type="ECO:0000256" key="2">
    <source>
        <dbReference type="ARBA" id="ARBA00022692"/>
    </source>
</evidence>
<dbReference type="InterPro" id="IPR010658">
    <property type="entry name" value="Nodulin-like"/>
</dbReference>
<feature type="transmembrane region" description="Helical" evidence="5">
    <location>
        <begin position="350"/>
        <end position="370"/>
    </location>
</feature>
<dbReference type="Pfam" id="PF06813">
    <property type="entry name" value="Nodulin-like"/>
    <property type="match status" value="1"/>
</dbReference>
<feature type="domain" description="NFD4 C-terminal" evidence="7">
    <location>
        <begin position="347"/>
        <end position="551"/>
    </location>
</feature>
<feature type="transmembrane region" description="Helical" evidence="5">
    <location>
        <begin position="68"/>
        <end position="86"/>
    </location>
</feature>
<evidence type="ECO:0000256" key="1">
    <source>
        <dbReference type="ARBA" id="ARBA00004141"/>
    </source>
</evidence>
<comment type="subcellular location">
    <subcellularLocation>
        <location evidence="1">Membrane</location>
        <topology evidence="1">Multi-pass membrane protein</topology>
    </subcellularLocation>
</comment>
<feature type="transmembrane region" description="Helical" evidence="5">
    <location>
        <begin position="523"/>
        <end position="545"/>
    </location>
</feature>
<accession>A0ABP1G982</accession>
<feature type="transmembrane region" description="Helical" evidence="5">
    <location>
        <begin position="92"/>
        <end position="112"/>
    </location>
</feature>